<evidence type="ECO:0000256" key="2">
    <source>
        <dbReference type="SAM" id="Phobius"/>
    </source>
</evidence>
<keyword evidence="2" id="KW-0812">Transmembrane</keyword>
<feature type="region of interest" description="Disordered" evidence="1">
    <location>
        <begin position="550"/>
        <end position="570"/>
    </location>
</feature>
<feature type="compositionally biased region" description="Low complexity" evidence="1">
    <location>
        <begin position="664"/>
        <end position="683"/>
    </location>
</feature>
<feature type="region of interest" description="Disordered" evidence="1">
    <location>
        <begin position="1031"/>
        <end position="1064"/>
    </location>
</feature>
<feature type="compositionally biased region" description="Polar residues" evidence="1">
    <location>
        <begin position="741"/>
        <end position="751"/>
    </location>
</feature>
<evidence type="ECO:0000313" key="5">
    <source>
        <dbReference type="Proteomes" id="UP000694044"/>
    </source>
</evidence>
<accession>A0A8T1WKJ4</accession>
<feature type="compositionally biased region" description="Basic and acidic residues" evidence="1">
    <location>
        <begin position="1033"/>
        <end position="1046"/>
    </location>
</feature>
<keyword evidence="2" id="KW-0472">Membrane</keyword>
<protein>
    <submittedName>
        <fullName evidence="4">Uncharacterized protein</fullName>
    </submittedName>
</protein>
<keyword evidence="5" id="KW-1185">Reference proteome</keyword>
<feature type="chain" id="PRO_5035764729" evidence="3">
    <location>
        <begin position="32"/>
        <end position="1064"/>
    </location>
</feature>
<reference evidence="4" key="1">
    <citation type="submission" date="2021-02" db="EMBL/GenBank/DDBJ databases">
        <authorList>
            <person name="Palmer J.M."/>
        </authorList>
    </citation>
    <scope>NUCLEOTIDE SEQUENCE</scope>
    <source>
        <strain evidence="4">SCRP734</strain>
    </source>
</reference>
<keyword evidence="3" id="KW-0732">Signal</keyword>
<dbReference type="Proteomes" id="UP000694044">
    <property type="component" value="Unassembled WGS sequence"/>
</dbReference>
<feature type="region of interest" description="Disordered" evidence="1">
    <location>
        <begin position="436"/>
        <end position="481"/>
    </location>
</feature>
<comment type="caution">
    <text evidence="4">The sequence shown here is derived from an EMBL/GenBank/DDBJ whole genome shotgun (WGS) entry which is preliminary data.</text>
</comment>
<proteinExistence type="predicted"/>
<evidence type="ECO:0000256" key="1">
    <source>
        <dbReference type="SAM" id="MobiDB-lite"/>
    </source>
</evidence>
<dbReference type="OrthoDB" id="118190at2759"/>
<dbReference type="EMBL" id="JAGDFM010000010">
    <property type="protein sequence ID" value="KAG7392473.1"/>
    <property type="molecule type" value="Genomic_DNA"/>
</dbReference>
<feature type="region of interest" description="Disordered" evidence="1">
    <location>
        <begin position="664"/>
        <end position="686"/>
    </location>
</feature>
<feature type="region of interest" description="Disordered" evidence="1">
    <location>
        <begin position="741"/>
        <end position="768"/>
    </location>
</feature>
<name>A0A8T1WKJ4_9STRA</name>
<keyword evidence="2" id="KW-1133">Transmembrane helix</keyword>
<feature type="signal peptide" evidence="3">
    <location>
        <begin position="1"/>
        <end position="31"/>
    </location>
</feature>
<dbReference type="PANTHER" id="PTHR33472:SF28">
    <property type="entry name" value="BROMO AND FHA DOMAIN-CONTAINING PROTEIN DDB_G0267958"/>
    <property type="match status" value="1"/>
</dbReference>
<evidence type="ECO:0000256" key="3">
    <source>
        <dbReference type="SAM" id="SignalP"/>
    </source>
</evidence>
<organism evidence="4 5">
    <name type="scientific">Phytophthora pseudosyringae</name>
    <dbReference type="NCBI Taxonomy" id="221518"/>
    <lineage>
        <taxon>Eukaryota</taxon>
        <taxon>Sar</taxon>
        <taxon>Stramenopiles</taxon>
        <taxon>Oomycota</taxon>
        <taxon>Peronosporomycetes</taxon>
        <taxon>Peronosporales</taxon>
        <taxon>Peronosporaceae</taxon>
        <taxon>Phytophthora</taxon>
    </lineage>
</organism>
<dbReference type="AlphaFoldDB" id="A0A8T1WKJ4"/>
<feature type="transmembrane region" description="Helical" evidence="2">
    <location>
        <begin position="1001"/>
        <end position="1022"/>
    </location>
</feature>
<evidence type="ECO:0000313" key="4">
    <source>
        <dbReference type="EMBL" id="KAG7392473.1"/>
    </source>
</evidence>
<feature type="compositionally biased region" description="Low complexity" evidence="1">
    <location>
        <begin position="752"/>
        <end position="768"/>
    </location>
</feature>
<dbReference type="PANTHER" id="PTHR33472">
    <property type="entry name" value="OS01G0106600 PROTEIN"/>
    <property type="match status" value="1"/>
</dbReference>
<sequence>MVFSSGGRWRSCVQVAALCAFVGSAIPTARAQPSDVGSEVGSVAGESLTSCGISDGDKAFGIQVVTDVSCAAGGLGCYNDHCRYCKIVDTLKSAHLESCETLGVSFPTMAPLTVSAGACAVSSGDAAVGVGGMTDPSCLYGGIGCFNDHCRFCQSELTPQSSQFLLCSWASSTLSSLDGSAGDVGLVPILTADDAGAAESLESGASTSGRKEEAIEAGTASVCAMTASDGNVAVGIGITTDATCASGGVGCIDTICRFCKAKDTTQAAHLNACPVATAANVCGTTVSDGDAAVGISIATDVSCAQGGLGCIDSVCRFCRKTTTAQSSAYVDCASIGSSVVPTAQTPASTTPAPTTAAPVTAVPATTAPAPTTATKQTCSQTVSDGDATVGIKIVTDASCSSGGLGCLDQVCRFCRVTTTIQSASFVDCATIAGSPTTPSPATAAPTSTPAPTTAAPTKTPAPTTTTPTTATPVPTTAAPATKAPSSTAAAVCSISAAAGDVAVGISIVTDNSCAAGGLGCIDTVCRFCKVTTSTRSAAYVDCATISGSTATATQTPTPAPTPTPTPVGSTKAVATPSIVFECSRTVSSGDKGVGLDVVSDVRCSEGGAGCLDDVCRFCKRFDTVQSQTYLNCSSIPSAAVGSDITFVPIPVVDDSEPASTRMLTADSTDASYDADSASSSDASNRTDESFEATAASVCSMTVSTGDASVGINIITDASCANGGLGCIDSVCRYCKTKSTDQSAHFNSCSDYSTSSSATTTTAPATTAAPTTAPVSTASAYSIPLECYQKASSGDKSVGLDIATDIRCGDGGVGCVDTICRFCKRFETTQSHSYMSCSDIPSSDNGADINFKKIVTDDTQQAKEGALEDKPVALQESDEFSSAETDDFCANVSLADGQAAGGIGVVLDTDHCPGGLAPGCIGDAGCRYCMRFPTTVSEYLEYCAIVNGTDVANALSPVIDNGSSHSADAGSAGSLSVGTGSAISRQVNAPSSTVLSMVKSGWLVGAVACVGVIAVIVLAAFGIKQGLTRSSARSSDKEKVTPDDENRPSVLITSNVGEPGIIRDV</sequence>
<gene>
    <name evidence="4" type="ORF">PHYPSEUDO_000161</name>
</gene>